<feature type="region of interest" description="Disordered" evidence="1">
    <location>
        <begin position="221"/>
        <end position="243"/>
    </location>
</feature>
<dbReference type="Pfam" id="PF03781">
    <property type="entry name" value="FGE-sulfatase"/>
    <property type="match status" value="1"/>
</dbReference>
<dbReference type="GO" id="GO:0120147">
    <property type="term" value="F:formylglycine-generating oxidase activity"/>
    <property type="evidence" value="ECO:0007669"/>
    <property type="project" value="TreeGrafter"/>
</dbReference>
<dbReference type="SUPFAM" id="SSF56436">
    <property type="entry name" value="C-type lectin-like"/>
    <property type="match status" value="1"/>
</dbReference>
<feature type="compositionally biased region" description="Low complexity" evidence="1">
    <location>
        <begin position="225"/>
        <end position="239"/>
    </location>
</feature>
<accession>A0A023PZQ6</accession>
<dbReference type="InterPro" id="IPR005532">
    <property type="entry name" value="SUMF_dom"/>
</dbReference>
<evidence type="ECO:0000256" key="1">
    <source>
        <dbReference type="SAM" id="MobiDB-lite"/>
    </source>
</evidence>
<organism evidence="3">
    <name type="scientific">Streptomyces sp. WT6</name>
    <dbReference type="NCBI Taxonomy" id="1486372"/>
    <lineage>
        <taxon>Bacteria</taxon>
        <taxon>Bacillati</taxon>
        <taxon>Actinomycetota</taxon>
        <taxon>Actinomycetes</taxon>
        <taxon>Kitasatosporales</taxon>
        <taxon>Streptomycetaceae</taxon>
        <taxon>Streptomyces</taxon>
    </lineage>
</organism>
<dbReference type="Gene3D" id="3.90.1580.10">
    <property type="entry name" value="paralog of FGE (formylglycine-generating enzyme)"/>
    <property type="match status" value="1"/>
</dbReference>
<proteinExistence type="predicted"/>
<dbReference type="AlphaFoldDB" id="A0A023PZQ6"/>
<evidence type="ECO:0000313" key="3">
    <source>
        <dbReference type="EMBL" id="AHX39411.1"/>
    </source>
</evidence>
<dbReference type="PANTHER" id="PTHR23150">
    <property type="entry name" value="SULFATASE MODIFYING FACTOR 1, 2"/>
    <property type="match status" value="1"/>
</dbReference>
<dbReference type="InterPro" id="IPR016187">
    <property type="entry name" value="CTDL_fold"/>
</dbReference>
<reference evidence="3" key="1">
    <citation type="submission" date="2014-02" db="EMBL/GenBank/DDBJ databases">
        <title>Streptomyces sp. WT6 mevalonate pathway gene cluster, complete sequence.</title>
        <authorList>
            <person name="Wang T."/>
            <person name="Qin Z."/>
        </authorList>
    </citation>
    <scope>NUCLEOTIDE SEQUENCE</scope>
    <source>
        <strain evidence="3">WT6</strain>
    </source>
</reference>
<protein>
    <recommendedName>
        <fullName evidence="2">Sulfatase-modifying factor enzyme-like domain-containing protein</fullName>
    </recommendedName>
</protein>
<dbReference type="PANTHER" id="PTHR23150:SF19">
    <property type="entry name" value="FORMYLGLYCINE-GENERATING ENZYME"/>
    <property type="match status" value="1"/>
</dbReference>
<feature type="region of interest" description="Disordered" evidence="1">
    <location>
        <begin position="23"/>
        <end position="49"/>
    </location>
</feature>
<dbReference type="EMBL" id="KJ411867">
    <property type="protein sequence ID" value="AHX39411.1"/>
    <property type="molecule type" value="Genomic_DNA"/>
</dbReference>
<gene>
    <name evidence="3" type="ORF">wt6.34c</name>
</gene>
<name>A0A023PZQ6_9ACTN</name>
<evidence type="ECO:0000259" key="2">
    <source>
        <dbReference type="Pfam" id="PF03781"/>
    </source>
</evidence>
<feature type="compositionally biased region" description="Basic and acidic residues" evidence="1">
    <location>
        <begin position="29"/>
        <end position="40"/>
    </location>
</feature>
<feature type="domain" description="Sulfatase-modifying factor enzyme-like" evidence="2">
    <location>
        <begin position="252"/>
        <end position="531"/>
    </location>
</feature>
<dbReference type="InterPro" id="IPR051043">
    <property type="entry name" value="Sulfatase_Mod_Factor_Kinase"/>
</dbReference>
<sequence>MDLSSCTPREPLRCLISQSPTPCQQGLADRTEASIRDRPLRVPPPSSPSGCCYPVPPSPLALVLAAPQGIIMKALRSAAVAAIGLVLLASGTTPSTAESPLSSGRVRELEASLSRLEDSLVWRGSITATFPHVDTAVQRALESFRRVQGAHPSAVPQARTFIKQLDRLAAEAGYWVRESARAGFKPDPFLATDPLMRATVAEWATEVSEVRHALLTRPTNRRPRAATLAAASANASSPPGTTFSDAQEHQAMKMVVIPRGSYTAGATAREQQLWQVPEGRRGFERPQRRVRVGRAIAVGQTEVTLGQFKRFVRETGYSPAQGMRTWAPGQDGWMDFRPELNYLHPGFAQSDLHPVVGITKSDAQAFAAWMSRRTGYTYRLPTEGEWEYVARAGTVSTFFWGERIEAAGEYANTYDEDAFAANRFRAGTKTWEQVAGVHDGYAFTAPVASFKPNRFGLYDVTGNAREFVADTWVEDLKNASADASVRRGEAPFVVVRGGAWNYRPLNLRIAYRSGYLCSEARTNMFGFRLVRDL</sequence>
<dbReference type="InterPro" id="IPR042095">
    <property type="entry name" value="SUMF_sf"/>
</dbReference>